<dbReference type="PANTHER" id="PTHR46696:SF4">
    <property type="entry name" value="BIOTIN BIOSYNTHESIS CYTOCHROME P450"/>
    <property type="match status" value="1"/>
</dbReference>
<organism evidence="2">
    <name type="scientific">marine metagenome</name>
    <dbReference type="NCBI Taxonomy" id="408172"/>
    <lineage>
        <taxon>unclassified sequences</taxon>
        <taxon>metagenomes</taxon>
        <taxon>ecological metagenomes</taxon>
    </lineage>
</organism>
<comment type="similarity">
    <text evidence="1">Belongs to the cytochrome P450 family.</text>
</comment>
<dbReference type="PRINTS" id="PR00359">
    <property type="entry name" value="BP450"/>
</dbReference>
<dbReference type="PANTHER" id="PTHR46696">
    <property type="entry name" value="P450, PUTATIVE (EUROFUNG)-RELATED"/>
    <property type="match status" value="1"/>
</dbReference>
<dbReference type="AlphaFoldDB" id="A0A382JU38"/>
<proteinExistence type="inferred from homology"/>
<gene>
    <name evidence="2" type="ORF">METZ01_LOCUS266935</name>
</gene>
<dbReference type="GO" id="GO:0036199">
    <property type="term" value="F:cholest-4-en-3-one 26-monooxygenase activity"/>
    <property type="evidence" value="ECO:0007669"/>
    <property type="project" value="TreeGrafter"/>
</dbReference>
<dbReference type="PRINTS" id="PR00385">
    <property type="entry name" value="P450"/>
</dbReference>
<sequence length="380" mass="42816">MTDSVAEVLSQAEGCPLHQLNPMHPELLKRPWGMNRRLRHEAPVFQDPASGIFFVSRYEDVVRMAMDHSTFSSKMLSSTRALSSTIDSEILEIMEQGYPQVATMLTQDPPLQRRYRKFVDGAFSPANLKALEPFIERTSNELIDKFIDSGRCEFLSAFGVQLPLRVIVSQLGVPMSDIALCRKWTEAFIGNLSQQLDRGGLIQAAKDMLEFQHYFAARIEERRLEPQQDILSKIVNASIDGEKQLSIAESLSMISQILVAGNETTSASLSEGIWLLIENPDQYELLRENPSTEMISRFVEEVLRISSPSSNMFRRADKEVVMQGITVPKDAILFARFASANQDEEQFPEPESFNLMRDNLKDQVAFGKGVHHCLGAALSR</sequence>
<evidence type="ECO:0000313" key="2">
    <source>
        <dbReference type="EMBL" id="SVC14081.1"/>
    </source>
</evidence>
<name>A0A382JU38_9ZZZZ</name>
<dbReference type="GO" id="GO:0005506">
    <property type="term" value="F:iron ion binding"/>
    <property type="evidence" value="ECO:0007669"/>
    <property type="project" value="InterPro"/>
</dbReference>
<dbReference type="InterPro" id="IPR001128">
    <property type="entry name" value="Cyt_P450"/>
</dbReference>
<protein>
    <recommendedName>
        <fullName evidence="3">Cytochrome P450</fullName>
    </recommendedName>
</protein>
<dbReference type="InterPro" id="IPR036396">
    <property type="entry name" value="Cyt_P450_sf"/>
</dbReference>
<evidence type="ECO:0000256" key="1">
    <source>
        <dbReference type="ARBA" id="ARBA00010617"/>
    </source>
</evidence>
<dbReference type="GO" id="GO:0008395">
    <property type="term" value="F:steroid hydroxylase activity"/>
    <property type="evidence" value="ECO:0007669"/>
    <property type="project" value="TreeGrafter"/>
</dbReference>
<dbReference type="EMBL" id="UINC01075670">
    <property type="protein sequence ID" value="SVC14081.1"/>
    <property type="molecule type" value="Genomic_DNA"/>
</dbReference>
<dbReference type="Pfam" id="PF00067">
    <property type="entry name" value="p450"/>
    <property type="match status" value="1"/>
</dbReference>
<dbReference type="SUPFAM" id="SSF48264">
    <property type="entry name" value="Cytochrome P450"/>
    <property type="match status" value="1"/>
</dbReference>
<reference evidence="2" key="1">
    <citation type="submission" date="2018-05" db="EMBL/GenBank/DDBJ databases">
        <authorList>
            <person name="Lanie J.A."/>
            <person name="Ng W.-L."/>
            <person name="Kazmierczak K.M."/>
            <person name="Andrzejewski T.M."/>
            <person name="Davidsen T.M."/>
            <person name="Wayne K.J."/>
            <person name="Tettelin H."/>
            <person name="Glass J.I."/>
            <person name="Rusch D."/>
            <person name="Podicherti R."/>
            <person name="Tsui H.-C.T."/>
            <person name="Winkler M.E."/>
        </authorList>
    </citation>
    <scope>NUCLEOTIDE SEQUENCE</scope>
</reference>
<dbReference type="PROSITE" id="PS00086">
    <property type="entry name" value="CYTOCHROME_P450"/>
    <property type="match status" value="1"/>
</dbReference>
<dbReference type="GO" id="GO:0006707">
    <property type="term" value="P:cholesterol catabolic process"/>
    <property type="evidence" value="ECO:0007669"/>
    <property type="project" value="TreeGrafter"/>
</dbReference>
<accession>A0A382JU38</accession>
<dbReference type="Gene3D" id="1.10.630.10">
    <property type="entry name" value="Cytochrome P450"/>
    <property type="match status" value="1"/>
</dbReference>
<dbReference type="InterPro" id="IPR002397">
    <property type="entry name" value="Cyt_P450_B"/>
</dbReference>
<dbReference type="GO" id="GO:0020037">
    <property type="term" value="F:heme binding"/>
    <property type="evidence" value="ECO:0007669"/>
    <property type="project" value="InterPro"/>
</dbReference>
<dbReference type="InterPro" id="IPR017972">
    <property type="entry name" value="Cyt_P450_CS"/>
</dbReference>
<feature type="non-terminal residue" evidence="2">
    <location>
        <position position="380"/>
    </location>
</feature>
<evidence type="ECO:0008006" key="3">
    <source>
        <dbReference type="Google" id="ProtNLM"/>
    </source>
</evidence>